<gene>
    <name evidence="1" type="ORF">GGR46_001157</name>
</gene>
<name>A0A7W6NV12_9SPHN</name>
<accession>A0A7W6NV12</accession>
<organism evidence="1 2">
    <name type="scientific">Sphingomonas kyeonggiensis</name>
    <dbReference type="NCBI Taxonomy" id="1268553"/>
    <lineage>
        <taxon>Bacteria</taxon>
        <taxon>Pseudomonadati</taxon>
        <taxon>Pseudomonadota</taxon>
        <taxon>Alphaproteobacteria</taxon>
        <taxon>Sphingomonadales</taxon>
        <taxon>Sphingomonadaceae</taxon>
        <taxon>Sphingomonas</taxon>
    </lineage>
</organism>
<dbReference type="EMBL" id="JACIEH010000001">
    <property type="protein sequence ID" value="MBB4097624.1"/>
    <property type="molecule type" value="Genomic_DNA"/>
</dbReference>
<protein>
    <recommendedName>
        <fullName evidence="3">MftR C-terminal domain-containing protein</fullName>
    </recommendedName>
</protein>
<comment type="caution">
    <text evidence="1">The sequence shown here is derived from an EMBL/GenBank/DDBJ whole genome shotgun (WGS) entry which is preliminary data.</text>
</comment>
<proteinExistence type="predicted"/>
<reference evidence="1 2" key="1">
    <citation type="submission" date="2020-08" db="EMBL/GenBank/DDBJ databases">
        <title>Genomic Encyclopedia of Type Strains, Phase IV (KMG-IV): sequencing the most valuable type-strain genomes for metagenomic binning, comparative biology and taxonomic classification.</title>
        <authorList>
            <person name="Goeker M."/>
        </authorList>
    </citation>
    <scope>NUCLEOTIDE SEQUENCE [LARGE SCALE GENOMIC DNA]</scope>
    <source>
        <strain evidence="1 2">DSM 101806</strain>
    </source>
</reference>
<evidence type="ECO:0008006" key="3">
    <source>
        <dbReference type="Google" id="ProtNLM"/>
    </source>
</evidence>
<dbReference type="AlphaFoldDB" id="A0A7W6NV12"/>
<evidence type="ECO:0000313" key="1">
    <source>
        <dbReference type="EMBL" id="MBB4097624.1"/>
    </source>
</evidence>
<keyword evidence="2" id="KW-1185">Reference proteome</keyword>
<sequence>MFAALREKWPEPERETALRMIAMLSIGAVRLSLDTLGREDGKRPLAEILVAAFDALEREI</sequence>
<dbReference type="RefSeq" id="WP_183995401.1">
    <property type="nucleotide sequence ID" value="NZ_JACIEH010000001.1"/>
</dbReference>
<dbReference type="Gene3D" id="1.10.357.10">
    <property type="entry name" value="Tetracycline Repressor, domain 2"/>
    <property type="match status" value="1"/>
</dbReference>
<dbReference type="Proteomes" id="UP000557392">
    <property type="component" value="Unassembled WGS sequence"/>
</dbReference>
<evidence type="ECO:0000313" key="2">
    <source>
        <dbReference type="Proteomes" id="UP000557392"/>
    </source>
</evidence>